<keyword evidence="2" id="KW-1185">Reference proteome</keyword>
<gene>
    <name evidence="1" type="ORF">KC19_12G051200</name>
</gene>
<protein>
    <submittedName>
        <fullName evidence="1">Uncharacterized protein</fullName>
    </submittedName>
</protein>
<evidence type="ECO:0000313" key="1">
    <source>
        <dbReference type="EMBL" id="KAG0553944.1"/>
    </source>
</evidence>
<comment type="caution">
    <text evidence="1">The sequence shown here is derived from an EMBL/GenBank/DDBJ whole genome shotgun (WGS) entry which is preliminary data.</text>
</comment>
<dbReference type="AlphaFoldDB" id="A0A8T0G668"/>
<proteinExistence type="predicted"/>
<sequence>MPEKTATHLNYSRECSKILNTRRYLSRWTCSRFGEHGKCGSRMKKVWPAPRYAVFLACYADSSGSRSDSLVSGGIVVKKPLFVIYVWIRKGRGA</sequence>
<dbReference type="Proteomes" id="UP000822688">
    <property type="component" value="Chromosome 12"/>
</dbReference>
<evidence type="ECO:0000313" key="2">
    <source>
        <dbReference type="Proteomes" id="UP000822688"/>
    </source>
</evidence>
<organism evidence="1 2">
    <name type="scientific">Ceratodon purpureus</name>
    <name type="common">Fire moss</name>
    <name type="synonym">Dicranum purpureum</name>
    <dbReference type="NCBI Taxonomy" id="3225"/>
    <lineage>
        <taxon>Eukaryota</taxon>
        <taxon>Viridiplantae</taxon>
        <taxon>Streptophyta</taxon>
        <taxon>Embryophyta</taxon>
        <taxon>Bryophyta</taxon>
        <taxon>Bryophytina</taxon>
        <taxon>Bryopsida</taxon>
        <taxon>Dicranidae</taxon>
        <taxon>Pseudoditrichales</taxon>
        <taxon>Ditrichaceae</taxon>
        <taxon>Ceratodon</taxon>
    </lineage>
</organism>
<reference evidence="1" key="1">
    <citation type="submission" date="2020-06" db="EMBL/GenBank/DDBJ databases">
        <title>WGS assembly of Ceratodon purpureus strain R40.</title>
        <authorList>
            <person name="Carey S.B."/>
            <person name="Jenkins J."/>
            <person name="Shu S."/>
            <person name="Lovell J.T."/>
            <person name="Sreedasyam A."/>
            <person name="Maumus F."/>
            <person name="Tiley G.P."/>
            <person name="Fernandez-Pozo N."/>
            <person name="Barry K."/>
            <person name="Chen C."/>
            <person name="Wang M."/>
            <person name="Lipzen A."/>
            <person name="Daum C."/>
            <person name="Saski C.A."/>
            <person name="Payton A.C."/>
            <person name="Mcbreen J.C."/>
            <person name="Conrad R.E."/>
            <person name="Kollar L.M."/>
            <person name="Olsson S."/>
            <person name="Huttunen S."/>
            <person name="Landis J.B."/>
            <person name="Wickett N.J."/>
            <person name="Johnson M.G."/>
            <person name="Rensing S.A."/>
            <person name="Grimwood J."/>
            <person name="Schmutz J."/>
            <person name="Mcdaniel S.F."/>
        </authorList>
    </citation>
    <scope>NUCLEOTIDE SEQUENCE</scope>
    <source>
        <strain evidence="1">R40</strain>
    </source>
</reference>
<dbReference type="EMBL" id="CM026433">
    <property type="protein sequence ID" value="KAG0553944.1"/>
    <property type="molecule type" value="Genomic_DNA"/>
</dbReference>
<name>A0A8T0G668_CERPU</name>
<accession>A0A8T0G668</accession>